<accession>A0A4R7J183</accession>
<feature type="transmembrane region" description="Helical" evidence="2">
    <location>
        <begin position="242"/>
        <end position="261"/>
    </location>
</feature>
<keyword evidence="2" id="KW-0812">Transmembrane</keyword>
<feature type="signal peptide" evidence="3">
    <location>
        <begin position="1"/>
        <end position="31"/>
    </location>
</feature>
<evidence type="ECO:0000256" key="1">
    <source>
        <dbReference type="SAM" id="MobiDB-lite"/>
    </source>
</evidence>
<comment type="caution">
    <text evidence="6">The sequence shown here is derived from an EMBL/GenBank/DDBJ whole genome shotgun (WGS) entry which is preliminary data.</text>
</comment>
<dbReference type="InterPro" id="IPR048389">
    <property type="entry name" value="YciQ-like_C"/>
</dbReference>
<evidence type="ECO:0000313" key="6">
    <source>
        <dbReference type="EMBL" id="TDT30043.1"/>
    </source>
</evidence>
<evidence type="ECO:0000259" key="5">
    <source>
        <dbReference type="Pfam" id="PF20990"/>
    </source>
</evidence>
<keyword evidence="7" id="KW-1185">Reference proteome</keyword>
<dbReference type="AlphaFoldDB" id="A0A4R7J183"/>
<evidence type="ECO:0000256" key="3">
    <source>
        <dbReference type="SAM" id="SignalP"/>
    </source>
</evidence>
<evidence type="ECO:0000313" key="7">
    <source>
        <dbReference type="Proteomes" id="UP000295371"/>
    </source>
</evidence>
<name>A0A4R7J183_9ACTN</name>
<keyword evidence="2" id="KW-1133">Transmembrane helix</keyword>
<feature type="domain" description="DUF2207" evidence="4">
    <location>
        <begin position="36"/>
        <end position="216"/>
    </location>
</feature>
<feature type="transmembrane region" description="Helical" evidence="2">
    <location>
        <begin position="418"/>
        <end position="436"/>
    </location>
</feature>
<feature type="chain" id="PRO_5020944735" evidence="3">
    <location>
        <begin position="32"/>
        <end position="567"/>
    </location>
</feature>
<dbReference type="Pfam" id="PF20990">
    <property type="entry name" value="DUF2207_C"/>
    <property type="match status" value="1"/>
</dbReference>
<reference evidence="6 7" key="1">
    <citation type="submission" date="2019-03" db="EMBL/GenBank/DDBJ databases">
        <title>Genomic Encyclopedia of Archaeal and Bacterial Type Strains, Phase II (KMG-II): from individual species to whole genera.</title>
        <authorList>
            <person name="Goeker M."/>
        </authorList>
    </citation>
    <scope>NUCLEOTIDE SEQUENCE [LARGE SCALE GENOMIC DNA]</scope>
    <source>
        <strain evidence="6 7">DSM 24323</strain>
    </source>
</reference>
<feature type="compositionally biased region" description="Low complexity" evidence="1">
    <location>
        <begin position="185"/>
        <end position="194"/>
    </location>
</feature>
<evidence type="ECO:0000256" key="2">
    <source>
        <dbReference type="SAM" id="Phobius"/>
    </source>
</evidence>
<gene>
    <name evidence="6" type="ORF">CLV29_3066</name>
</gene>
<protein>
    <submittedName>
        <fullName evidence="6">Putative membrane protein DUF2207</fullName>
    </submittedName>
</protein>
<feature type="domain" description="Predicted membrane protein YciQ-like C-terminal" evidence="5">
    <location>
        <begin position="295"/>
        <end position="519"/>
    </location>
</feature>
<feature type="region of interest" description="Disordered" evidence="1">
    <location>
        <begin position="178"/>
        <end position="203"/>
    </location>
</feature>
<dbReference type="EMBL" id="SOAW01000003">
    <property type="protein sequence ID" value="TDT30043.1"/>
    <property type="molecule type" value="Genomic_DNA"/>
</dbReference>
<keyword evidence="2" id="KW-0472">Membrane</keyword>
<dbReference type="Pfam" id="PF09972">
    <property type="entry name" value="DUF2207"/>
    <property type="match status" value="1"/>
</dbReference>
<dbReference type="Proteomes" id="UP000295371">
    <property type="component" value="Unassembled WGS sequence"/>
</dbReference>
<feature type="transmembrane region" description="Helical" evidence="2">
    <location>
        <begin position="442"/>
        <end position="458"/>
    </location>
</feature>
<keyword evidence="3" id="KW-0732">Signal</keyword>
<sequence length="567" mass="60745">MIAGQRPTRVWAVLGLLLVAWFGLQLAPAHAATGDVEVMEVDASVDRDGALSVEQTMTFEGAPPAELTQRIATVENSVGDAQYRYEISEVTASADGQPLPVAVDDTGEAMVVTIPTEGVAGPVTLSYAVDGAVRTTPDGTMLHWRFLQGLSAPVDDVTVEVGVPGLFSYIDCASGPPNSPTKCVTSSGGTEETSQTPTFTDGPRAANEVVSIEIGFPAGLVSANENLEYRWSLARGFSAEPLPLGLATGLLLLGAIVVWVLHRRAGADLSAGERVERVAEFTPVADGAVDFTVTSDIRPGEVGTMADERVDPVDVLATVLDLAVRGHLRITELPHRSNYAPADWQLERREADTSELQAYERRLLDAVAPIGGEPTRVSQMNEKIADAIPQVQSELYDEMVGHGWYDQRPDSTRNKWQRAAVIGLVLSVALTAVLAIFTTFGMIGLALVIICLGLMFVAQEMPARTAKGAAALRGLNLLSDELHSRTTTELPKGRELEVISRVLPYAVVLGGANRWLDAMVAADDDEGVADSTDLDWFHGPEDWHLADLPDSLRHLLLTLAGVLFTRT</sequence>
<proteinExistence type="predicted"/>
<dbReference type="InterPro" id="IPR018702">
    <property type="entry name" value="DUF2207"/>
</dbReference>
<evidence type="ECO:0000259" key="4">
    <source>
        <dbReference type="Pfam" id="PF09972"/>
    </source>
</evidence>
<organism evidence="6 7">
    <name type="scientific">Naumannella halotolerans</name>
    <dbReference type="NCBI Taxonomy" id="993414"/>
    <lineage>
        <taxon>Bacteria</taxon>
        <taxon>Bacillati</taxon>
        <taxon>Actinomycetota</taxon>
        <taxon>Actinomycetes</taxon>
        <taxon>Propionibacteriales</taxon>
        <taxon>Propionibacteriaceae</taxon>
        <taxon>Naumannella</taxon>
    </lineage>
</organism>